<keyword evidence="2" id="KW-1185">Reference proteome</keyword>
<dbReference type="Proteomes" id="UP000256253">
    <property type="component" value="Unassembled WGS sequence"/>
</dbReference>
<reference evidence="1 2" key="1">
    <citation type="submission" date="2018-08" db="EMBL/GenBank/DDBJ databases">
        <title>Sequencing the genomes of 1000 actinobacteria strains.</title>
        <authorList>
            <person name="Klenk H.-P."/>
        </authorList>
    </citation>
    <scope>NUCLEOTIDE SEQUENCE [LARGE SCALE GENOMIC DNA]</scope>
    <source>
        <strain evidence="1 2">DSM 22967</strain>
    </source>
</reference>
<dbReference type="EMBL" id="QTUA01000001">
    <property type="protein sequence ID" value="REF29549.1"/>
    <property type="molecule type" value="Genomic_DNA"/>
</dbReference>
<gene>
    <name evidence="1" type="ORF">DFJ65_0501</name>
</gene>
<dbReference type="RefSeq" id="WP_115921656.1">
    <property type="nucleotide sequence ID" value="NZ_QTUA01000001.1"/>
</dbReference>
<evidence type="ECO:0000313" key="1">
    <source>
        <dbReference type="EMBL" id="REF29549.1"/>
    </source>
</evidence>
<evidence type="ECO:0000313" key="2">
    <source>
        <dbReference type="Proteomes" id="UP000256253"/>
    </source>
</evidence>
<comment type="caution">
    <text evidence="1">The sequence shown here is derived from an EMBL/GenBank/DDBJ whole genome shotgun (WGS) entry which is preliminary data.</text>
</comment>
<protein>
    <submittedName>
        <fullName evidence="1">Uncharacterized protein</fullName>
    </submittedName>
</protein>
<name>A0A3D9UJQ9_9MICO</name>
<sequence length="82" mass="8871">MTDAASNNQPEALEAAQHVVDEVTSYEYSGDPSTIESQLLDGFGEAGVDVPADELKRLVQEIDHLKKDENAGTPQVRQASSR</sequence>
<accession>A0A3D9UJQ9</accession>
<proteinExistence type="predicted"/>
<dbReference type="OrthoDB" id="4868086at2"/>
<dbReference type="AlphaFoldDB" id="A0A3D9UJQ9"/>
<organism evidence="1 2">
    <name type="scientific">Calidifontibacter indicus</name>
    <dbReference type="NCBI Taxonomy" id="419650"/>
    <lineage>
        <taxon>Bacteria</taxon>
        <taxon>Bacillati</taxon>
        <taxon>Actinomycetota</taxon>
        <taxon>Actinomycetes</taxon>
        <taxon>Micrococcales</taxon>
        <taxon>Dermacoccaceae</taxon>
        <taxon>Calidifontibacter</taxon>
    </lineage>
</organism>